<protein>
    <submittedName>
        <fullName evidence="2">Uncharacterized protein</fullName>
    </submittedName>
</protein>
<evidence type="ECO:0000313" key="2">
    <source>
        <dbReference type="EMBL" id="EMP40313.1"/>
    </source>
</evidence>
<dbReference type="EMBL" id="KB514175">
    <property type="protein sequence ID" value="EMP40313.1"/>
    <property type="molecule type" value="Genomic_DNA"/>
</dbReference>
<evidence type="ECO:0000256" key="1">
    <source>
        <dbReference type="SAM" id="MobiDB-lite"/>
    </source>
</evidence>
<feature type="region of interest" description="Disordered" evidence="1">
    <location>
        <begin position="140"/>
        <end position="166"/>
    </location>
</feature>
<organism evidence="2 3">
    <name type="scientific">Chelonia mydas</name>
    <name type="common">Green sea-turtle</name>
    <name type="synonym">Chelonia agassizi</name>
    <dbReference type="NCBI Taxonomy" id="8469"/>
    <lineage>
        <taxon>Eukaryota</taxon>
        <taxon>Metazoa</taxon>
        <taxon>Chordata</taxon>
        <taxon>Craniata</taxon>
        <taxon>Vertebrata</taxon>
        <taxon>Euteleostomi</taxon>
        <taxon>Archelosauria</taxon>
        <taxon>Testudinata</taxon>
        <taxon>Testudines</taxon>
        <taxon>Cryptodira</taxon>
        <taxon>Durocryptodira</taxon>
        <taxon>Americhelydia</taxon>
        <taxon>Chelonioidea</taxon>
        <taxon>Cheloniidae</taxon>
        <taxon>Chelonia</taxon>
    </lineage>
</organism>
<keyword evidence="3" id="KW-1185">Reference proteome</keyword>
<sequence>MAAIQLLGNGHVILLHCYQAWCGSQLREPISCQTYKNWADTSTLVVYSIIRFNQTSNKSVQFVWVVIWARAGIGNVWHVAHQGKPPGRPGRFVYQLRLQVRPIAASAGRGSPLQASGGFRKGVQHISQLELLPTAPIGLERRTAASGSRDRPNRRTRQECANYGIP</sequence>
<name>M7C729_CHEMY</name>
<evidence type="ECO:0000313" key="3">
    <source>
        <dbReference type="Proteomes" id="UP000031443"/>
    </source>
</evidence>
<dbReference type="AlphaFoldDB" id="M7C729"/>
<proteinExistence type="predicted"/>
<accession>M7C729</accession>
<gene>
    <name evidence="2" type="ORF">UY3_02476</name>
</gene>
<dbReference type="Proteomes" id="UP000031443">
    <property type="component" value="Unassembled WGS sequence"/>
</dbReference>
<feature type="compositionally biased region" description="Basic and acidic residues" evidence="1">
    <location>
        <begin position="140"/>
        <end position="158"/>
    </location>
</feature>
<reference evidence="3" key="1">
    <citation type="journal article" date="2013" name="Nat. Genet.">
        <title>The draft genomes of soft-shell turtle and green sea turtle yield insights into the development and evolution of the turtle-specific body plan.</title>
        <authorList>
            <person name="Wang Z."/>
            <person name="Pascual-Anaya J."/>
            <person name="Zadissa A."/>
            <person name="Li W."/>
            <person name="Niimura Y."/>
            <person name="Huang Z."/>
            <person name="Li C."/>
            <person name="White S."/>
            <person name="Xiong Z."/>
            <person name="Fang D."/>
            <person name="Wang B."/>
            <person name="Ming Y."/>
            <person name="Chen Y."/>
            <person name="Zheng Y."/>
            <person name="Kuraku S."/>
            <person name="Pignatelli M."/>
            <person name="Herrero J."/>
            <person name="Beal K."/>
            <person name="Nozawa M."/>
            <person name="Li Q."/>
            <person name="Wang J."/>
            <person name="Zhang H."/>
            <person name="Yu L."/>
            <person name="Shigenobu S."/>
            <person name="Wang J."/>
            <person name="Liu J."/>
            <person name="Flicek P."/>
            <person name="Searle S."/>
            <person name="Wang J."/>
            <person name="Kuratani S."/>
            <person name="Yin Y."/>
            <person name="Aken B."/>
            <person name="Zhang G."/>
            <person name="Irie N."/>
        </authorList>
    </citation>
    <scope>NUCLEOTIDE SEQUENCE [LARGE SCALE GENOMIC DNA]</scope>
</reference>